<proteinExistence type="predicted"/>
<reference evidence="2" key="1">
    <citation type="journal article" date="2022" name="Mol. Ecol. Resour.">
        <title>The genomes of chicory, endive, great burdock and yacon provide insights into Asteraceae palaeo-polyploidization history and plant inulin production.</title>
        <authorList>
            <person name="Fan W."/>
            <person name="Wang S."/>
            <person name="Wang H."/>
            <person name="Wang A."/>
            <person name="Jiang F."/>
            <person name="Liu H."/>
            <person name="Zhao H."/>
            <person name="Xu D."/>
            <person name="Zhang Y."/>
        </authorList>
    </citation>
    <scope>NUCLEOTIDE SEQUENCE [LARGE SCALE GENOMIC DNA]</scope>
    <source>
        <strain evidence="2">cv. Punajuju</strain>
    </source>
</reference>
<evidence type="ECO:0000313" key="2">
    <source>
        <dbReference type="Proteomes" id="UP001055811"/>
    </source>
</evidence>
<comment type="caution">
    <text evidence="1">The sequence shown here is derived from an EMBL/GenBank/DDBJ whole genome shotgun (WGS) entry which is preliminary data.</text>
</comment>
<keyword evidence="2" id="KW-1185">Reference proteome</keyword>
<gene>
    <name evidence="1" type="ORF">L2E82_49846</name>
</gene>
<accession>A0ACB8Z2I6</accession>
<protein>
    <submittedName>
        <fullName evidence="1">Uncharacterized protein</fullName>
    </submittedName>
</protein>
<name>A0ACB8Z2I6_CICIN</name>
<evidence type="ECO:0000313" key="1">
    <source>
        <dbReference type="EMBL" id="KAI3691485.1"/>
    </source>
</evidence>
<organism evidence="1 2">
    <name type="scientific">Cichorium intybus</name>
    <name type="common">Chicory</name>
    <dbReference type="NCBI Taxonomy" id="13427"/>
    <lineage>
        <taxon>Eukaryota</taxon>
        <taxon>Viridiplantae</taxon>
        <taxon>Streptophyta</taxon>
        <taxon>Embryophyta</taxon>
        <taxon>Tracheophyta</taxon>
        <taxon>Spermatophyta</taxon>
        <taxon>Magnoliopsida</taxon>
        <taxon>eudicotyledons</taxon>
        <taxon>Gunneridae</taxon>
        <taxon>Pentapetalae</taxon>
        <taxon>asterids</taxon>
        <taxon>campanulids</taxon>
        <taxon>Asterales</taxon>
        <taxon>Asteraceae</taxon>
        <taxon>Cichorioideae</taxon>
        <taxon>Cichorieae</taxon>
        <taxon>Cichoriinae</taxon>
        <taxon>Cichorium</taxon>
    </lineage>
</organism>
<sequence length="415" mass="46938">MRVFSSMMSGKACGFVASSSGSPRPPPTSTGARPPPTSTGSRPPPTSTGARPPPTSKVARPPPTFTRDRPPPISTIAPQSQTIPANSRVCSTDPTYDWEDDEEYDGEDDEVHYSDEDDFDMMHGMSTPSHYSDARGSNAGDFDGSLLPLITRNGERFGCQKVHSSIIGILWQYMDAAWPRFTDIPKSFLRQMFERFWTLYRWHPQEEQSIYDGFENTIKDRYKDRMRTARKHSAKLARAKEHIIVNIADSIHILEDFNPKYIPDGVWRSLCKYWDTPEWKKLSTSGTKNRNSSDGSGKTGRHTGGSIGMNEHRDRLRLMLGREPTWEEVYLQTRLTAESKARYFAGDHTNLQFLSKKAEDSYYDYKRAETEKYPEEADRPAIGDANFCSECNLGLSLTLSCFWTSTSASLSTITE</sequence>
<dbReference type="EMBL" id="CM042017">
    <property type="protein sequence ID" value="KAI3691485.1"/>
    <property type="molecule type" value="Genomic_DNA"/>
</dbReference>
<reference evidence="1 2" key="2">
    <citation type="journal article" date="2022" name="Mol. Ecol. Resour.">
        <title>The genomes of chicory, endive, great burdock and yacon provide insights into Asteraceae paleo-polyploidization history and plant inulin production.</title>
        <authorList>
            <person name="Fan W."/>
            <person name="Wang S."/>
            <person name="Wang H."/>
            <person name="Wang A."/>
            <person name="Jiang F."/>
            <person name="Liu H."/>
            <person name="Zhao H."/>
            <person name="Xu D."/>
            <person name="Zhang Y."/>
        </authorList>
    </citation>
    <scope>NUCLEOTIDE SEQUENCE [LARGE SCALE GENOMIC DNA]</scope>
    <source>
        <strain evidence="2">cv. Punajuju</strain>
        <tissue evidence="1">Leaves</tissue>
    </source>
</reference>
<dbReference type="Proteomes" id="UP001055811">
    <property type="component" value="Linkage Group LG09"/>
</dbReference>